<reference evidence="1" key="1">
    <citation type="journal article" date="2021" name="Environ. Microbiol.">
        <title>Gene family expansions and transcriptome signatures uncover fungal adaptations to wood decay.</title>
        <authorList>
            <person name="Hage H."/>
            <person name="Miyauchi S."/>
            <person name="Viragh M."/>
            <person name="Drula E."/>
            <person name="Min B."/>
            <person name="Chaduli D."/>
            <person name="Navarro D."/>
            <person name="Favel A."/>
            <person name="Norest M."/>
            <person name="Lesage-Meessen L."/>
            <person name="Balint B."/>
            <person name="Merenyi Z."/>
            <person name="de Eugenio L."/>
            <person name="Morin E."/>
            <person name="Martinez A.T."/>
            <person name="Baldrian P."/>
            <person name="Stursova M."/>
            <person name="Martinez M.J."/>
            <person name="Novotny C."/>
            <person name="Magnuson J.K."/>
            <person name="Spatafora J.W."/>
            <person name="Maurice S."/>
            <person name="Pangilinan J."/>
            <person name="Andreopoulos W."/>
            <person name="LaButti K."/>
            <person name="Hundley H."/>
            <person name="Na H."/>
            <person name="Kuo A."/>
            <person name="Barry K."/>
            <person name="Lipzen A."/>
            <person name="Henrissat B."/>
            <person name="Riley R."/>
            <person name="Ahrendt S."/>
            <person name="Nagy L.G."/>
            <person name="Grigoriev I.V."/>
            <person name="Martin F."/>
            <person name="Rosso M.N."/>
        </authorList>
    </citation>
    <scope>NUCLEOTIDE SEQUENCE</scope>
    <source>
        <strain evidence="1">CBS 384.51</strain>
    </source>
</reference>
<proteinExistence type="predicted"/>
<protein>
    <submittedName>
        <fullName evidence="1">Uncharacterized protein</fullName>
    </submittedName>
</protein>
<sequence length="303" mass="33087">MLVQVIAIQAAKCCSPIQAIAAHYLYLYCRFWLRAFLSLTASVEDVLTTVFEWESRILSVPACGVNAPRESAIVIIGGEAGLGQAISLRLSELGYTVFALCPNLPGTCSATDQATKSSAVSSLLYAWHKRKERSTHTSWGLVAPISCDMSSGAQRTHAFETVQAYCVRHSLNLTALVAIYPSSPAKRKDVRHEVTDSRAQKFELRDVLSSPLWTSPNQLSLIETVHVVEDYVGMLSKTSGRVIMLAHGERECYFCRPVALLGGVGQQITRNLNACLETVGIRAIFVSVGPIAASVEEEPNEVW</sequence>
<dbReference type="EMBL" id="MU274901">
    <property type="protein sequence ID" value="KAI0093567.1"/>
    <property type="molecule type" value="Genomic_DNA"/>
</dbReference>
<dbReference type="Proteomes" id="UP001055072">
    <property type="component" value="Unassembled WGS sequence"/>
</dbReference>
<accession>A0ACB8UGT5</accession>
<name>A0ACB8UGT5_9APHY</name>
<organism evidence="1 2">
    <name type="scientific">Irpex rosettiformis</name>
    <dbReference type="NCBI Taxonomy" id="378272"/>
    <lineage>
        <taxon>Eukaryota</taxon>
        <taxon>Fungi</taxon>
        <taxon>Dikarya</taxon>
        <taxon>Basidiomycota</taxon>
        <taxon>Agaricomycotina</taxon>
        <taxon>Agaricomycetes</taxon>
        <taxon>Polyporales</taxon>
        <taxon>Irpicaceae</taxon>
        <taxon>Irpex</taxon>
    </lineage>
</organism>
<keyword evidence="2" id="KW-1185">Reference proteome</keyword>
<evidence type="ECO:0000313" key="1">
    <source>
        <dbReference type="EMBL" id="KAI0093567.1"/>
    </source>
</evidence>
<gene>
    <name evidence="1" type="ORF">BDY19DRAFT_902342</name>
</gene>
<comment type="caution">
    <text evidence="1">The sequence shown here is derived from an EMBL/GenBank/DDBJ whole genome shotgun (WGS) entry which is preliminary data.</text>
</comment>
<evidence type="ECO:0000313" key="2">
    <source>
        <dbReference type="Proteomes" id="UP001055072"/>
    </source>
</evidence>